<dbReference type="SUPFAM" id="SSF48452">
    <property type="entry name" value="TPR-like"/>
    <property type="match status" value="1"/>
</dbReference>
<dbReference type="AlphaFoldDB" id="A0A9D2KF66"/>
<feature type="signal peptide" evidence="1">
    <location>
        <begin position="1"/>
        <end position="24"/>
    </location>
</feature>
<dbReference type="InterPro" id="IPR041662">
    <property type="entry name" value="SusD-like_2"/>
</dbReference>
<dbReference type="PROSITE" id="PS51257">
    <property type="entry name" value="PROKAR_LIPOPROTEIN"/>
    <property type="match status" value="1"/>
</dbReference>
<dbReference type="InterPro" id="IPR011990">
    <property type="entry name" value="TPR-like_helical_dom_sf"/>
</dbReference>
<dbReference type="Gene3D" id="1.25.40.390">
    <property type="match status" value="1"/>
</dbReference>
<evidence type="ECO:0000313" key="2">
    <source>
        <dbReference type="EMBL" id="HIZ91853.1"/>
    </source>
</evidence>
<dbReference type="Pfam" id="PF12771">
    <property type="entry name" value="SusD-like_2"/>
    <property type="match status" value="2"/>
</dbReference>
<dbReference type="Proteomes" id="UP000824108">
    <property type="component" value="Unassembled WGS sequence"/>
</dbReference>
<protein>
    <submittedName>
        <fullName evidence="2">SusD/RagB family nutrient-binding outer membrane lipoprotein</fullName>
    </submittedName>
</protein>
<comment type="caution">
    <text evidence="2">The sequence shown here is derived from an EMBL/GenBank/DDBJ whole genome shotgun (WGS) entry which is preliminary data.</text>
</comment>
<evidence type="ECO:0000313" key="3">
    <source>
        <dbReference type="Proteomes" id="UP000824108"/>
    </source>
</evidence>
<gene>
    <name evidence="2" type="ORF">H9807_07045</name>
</gene>
<sequence>MKRYKSYIKTAMCMALALAFTACSDEYMNDMNTDPSKAENIDPNSQLTFAELQTYGDLGMIEIYRSYIGAFTQQLMGCWNTTNYGGQHKIDNNEMNRFWTNLYTTGIKNLVDVEVKTEGDENKVNIHAAAVIYKVYLMSIITDTYGDAPYSEAARGFISGITSPRYDTQEEIYNSFFTELTEAAAALDDKKDEITGDVIFNGDIRKWKKLANSLRMRYAMRISDVSPQKAQEEFEKAFTDPAGYMTSADDDALIEYMELTFNFGQEAYTDYRRNALSQLYFGNDPANNQTYICSTFFNTLKDNDDPRTFALTRCYFDKGLTQSNPNNRIDLTDEMLELGAQFNPSKPGEFWYEPWPDNGYWSEIIADLKERYPGNTNYSNPWLQDATRPKLAQNFLKSDNPGVVMTYAEVEFLLAEAKLKGWNVGATSVEQHYENGVKASMAFLVDNYDCEIDDQDINDYIANHPISALSDEGKKEAINTQAWILHFHNLSECWANIRRSGYPKLKSPAEYGYAADKLTGGYDIPVRLCYPILESSYNKEGYQEALDRMGGTNSWNIPVWWDKE</sequence>
<keyword evidence="2" id="KW-0449">Lipoprotein</keyword>
<dbReference type="EMBL" id="DXAV01000057">
    <property type="protein sequence ID" value="HIZ91853.1"/>
    <property type="molecule type" value="Genomic_DNA"/>
</dbReference>
<accession>A0A9D2KF66</accession>
<feature type="chain" id="PRO_5039174131" evidence="1">
    <location>
        <begin position="25"/>
        <end position="564"/>
    </location>
</feature>
<reference evidence="2" key="2">
    <citation type="submission" date="2021-04" db="EMBL/GenBank/DDBJ databases">
        <authorList>
            <person name="Gilroy R."/>
        </authorList>
    </citation>
    <scope>NUCLEOTIDE SEQUENCE</scope>
    <source>
        <strain evidence="2">CHK118-2852</strain>
    </source>
</reference>
<reference evidence="2" key="1">
    <citation type="journal article" date="2021" name="PeerJ">
        <title>Extensive microbial diversity within the chicken gut microbiome revealed by metagenomics and culture.</title>
        <authorList>
            <person name="Gilroy R."/>
            <person name="Ravi A."/>
            <person name="Getino M."/>
            <person name="Pursley I."/>
            <person name="Horton D.L."/>
            <person name="Alikhan N.F."/>
            <person name="Baker D."/>
            <person name="Gharbi K."/>
            <person name="Hall N."/>
            <person name="Watson M."/>
            <person name="Adriaenssens E.M."/>
            <person name="Foster-Nyarko E."/>
            <person name="Jarju S."/>
            <person name="Secka A."/>
            <person name="Antonio M."/>
            <person name="Oren A."/>
            <person name="Chaudhuri R.R."/>
            <person name="La Ragione R."/>
            <person name="Hildebrand F."/>
            <person name="Pallen M.J."/>
        </authorList>
    </citation>
    <scope>NUCLEOTIDE SEQUENCE</scope>
    <source>
        <strain evidence="2">CHK118-2852</strain>
    </source>
</reference>
<evidence type="ECO:0000256" key="1">
    <source>
        <dbReference type="SAM" id="SignalP"/>
    </source>
</evidence>
<organism evidence="2 3">
    <name type="scientific">Candidatus Bacteroides merdavium</name>
    <dbReference type="NCBI Taxonomy" id="2838472"/>
    <lineage>
        <taxon>Bacteria</taxon>
        <taxon>Pseudomonadati</taxon>
        <taxon>Bacteroidota</taxon>
        <taxon>Bacteroidia</taxon>
        <taxon>Bacteroidales</taxon>
        <taxon>Bacteroidaceae</taxon>
        <taxon>Bacteroides</taxon>
    </lineage>
</organism>
<keyword evidence="1" id="KW-0732">Signal</keyword>
<proteinExistence type="predicted"/>
<name>A0A9D2KF66_9BACE</name>